<dbReference type="SUPFAM" id="SSF47203">
    <property type="entry name" value="Acyl-CoA dehydrogenase C-terminal domain-like"/>
    <property type="match status" value="1"/>
</dbReference>
<evidence type="ECO:0000259" key="7">
    <source>
        <dbReference type="Pfam" id="PF00441"/>
    </source>
</evidence>
<dbReference type="PANTHER" id="PTHR43884">
    <property type="entry name" value="ACYL-COA DEHYDROGENASE"/>
    <property type="match status" value="1"/>
</dbReference>
<dbReference type="AlphaFoldDB" id="A0A9E7UB62"/>
<keyword evidence="4 6" id="KW-0274">FAD</keyword>
<dbReference type="InterPro" id="IPR009100">
    <property type="entry name" value="AcylCoA_DH/oxidase_NM_dom_sf"/>
</dbReference>
<dbReference type="InterPro" id="IPR037069">
    <property type="entry name" value="AcylCoA_DH/ox_N_sf"/>
</dbReference>
<dbReference type="InterPro" id="IPR013786">
    <property type="entry name" value="AcylCoA_DH/ox_N"/>
</dbReference>
<dbReference type="PIRSF" id="PIRSF016578">
    <property type="entry name" value="HsaA"/>
    <property type="match status" value="1"/>
</dbReference>
<dbReference type="Pfam" id="PF00441">
    <property type="entry name" value="Acyl-CoA_dh_1"/>
    <property type="match status" value="1"/>
</dbReference>
<keyword evidence="5 6" id="KW-0560">Oxidoreductase</keyword>
<dbReference type="PANTHER" id="PTHR43884:SF12">
    <property type="entry name" value="ISOVALERYL-COA DEHYDROGENASE, MITOCHONDRIAL-RELATED"/>
    <property type="match status" value="1"/>
</dbReference>
<dbReference type="RefSeq" id="WP_260593534.1">
    <property type="nucleotide sequence ID" value="NZ_CP104003.1"/>
</dbReference>
<sequence length="388" mass="42954">MDAFETDIADGVLSDEHRMLRAETRRFVTNEVLPEARERDPEKANMSAELVDQLAEMGFFGILVDEAYDGLGLDLKAYAVIAEELSRGWLSVGSIIARGQSLAGATEAQREYYLPKMARGELLKAIAISEPGAGSDVANMRTRAERDGDEYVLNGQKMWTTFAKGADFILTYAVTDPDAEPAYTGISGFIVEKPAGTFDREGLSGQRVNKIGYHGWDTWMVNFDDVRVPADTLVGEAEGKGFYQIVEFFEEGRVHTAARAVGLARAALEDSLSYSREREQFGQPIGEFQATRFKLAEMATKVEAARALTLLVAEAVDRGERADAQAAMAKLFATDVAEEVTSEGIQIHGGYGYTTDFDVERHWRDARLTRIFEGTNEIQKRIIADRLF</sequence>
<evidence type="ECO:0000256" key="4">
    <source>
        <dbReference type="ARBA" id="ARBA00022827"/>
    </source>
</evidence>
<dbReference type="Gene3D" id="1.10.540.10">
    <property type="entry name" value="Acyl-CoA dehydrogenase/oxidase, N-terminal domain"/>
    <property type="match status" value="1"/>
</dbReference>
<evidence type="ECO:0000256" key="5">
    <source>
        <dbReference type="ARBA" id="ARBA00023002"/>
    </source>
</evidence>
<comment type="similarity">
    <text evidence="2 6">Belongs to the acyl-CoA dehydrogenase family.</text>
</comment>
<dbReference type="Pfam" id="PF02770">
    <property type="entry name" value="Acyl-CoA_dh_M"/>
    <property type="match status" value="1"/>
</dbReference>
<name>A0A9E7UB62_9EURY</name>
<dbReference type="InterPro" id="IPR006091">
    <property type="entry name" value="Acyl-CoA_Oxase/DH_mid-dom"/>
</dbReference>
<evidence type="ECO:0000256" key="3">
    <source>
        <dbReference type="ARBA" id="ARBA00022630"/>
    </source>
</evidence>
<keyword evidence="11" id="KW-1185">Reference proteome</keyword>
<dbReference type="GO" id="GO:0050660">
    <property type="term" value="F:flavin adenine dinucleotide binding"/>
    <property type="evidence" value="ECO:0007669"/>
    <property type="project" value="InterPro"/>
</dbReference>
<dbReference type="GeneID" id="74944882"/>
<dbReference type="KEGG" id="ssai:N0B31_20630"/>
<dbReference type="InterPro" id="IPR009075">
    <property type="entry name" value="AcylCo_DH/oxidase_C"/>
</dbReference>
<protein>
    <submittedName>
        <fullName evidence="10">Acyl-CoA dehydrogenase family protein</fullName>
    </submittedName>
</protein>
<dbReference type="EMBL" id="CP104003">
    <property type="protein sequence ID" value="UWM54514.1"/>
    <property type="molecule type" value="Genomic_DNA"/>
</dbReference>
<reference evidence="10" key="1">
    <citation type="submission" date="2022-09" db="EMBL/GenBank/DDBJ databases">
        <title>Diverse halophilic archaea isolated from saline environments.</title>
        <authorList>
            <person name="Cui H.-L."/>
        </authorList>
    </citation>
    <scope>NUCLEOTIDE SEQUENCE</scope>
    <source>
        <strain evidence="10">ZS-35-S2</strain>
    </source>
</reference>
<feature type="domain" description="Acyl-CoA dehydrogenase/oxidase C-terminal" evidence="7">
    <location>
        <begin position="239"/>
        <end position="387"/>
    </location>
</feature>
<dbReference type="PROSITE" id="PS00073">
    <property type="entry name" value="ACYL_COA_DH_2"/>
    <property type="match status" value="1"/>
</dbReference>
<organism evidence="10 11">
    <name type="scientific">Salinirubellus salinus</name>
    <dbReference type="NCBI Taxonomy" id="1364945"/>
    <lineage>
        <taxon>Archaea</taxon>
        <taxon>Methanobacteriati</taxon>
        <taxon>Methanobacteriota</taxon>
        <taxon>Stenosarchaea group</taxon>
        <taxon>Halobacteria</taxon>
        <taxon>Halobacteriales</taxon>
        <taxon>Natronomonadaceae</taxon>
        <taxon>Salinirubellus</taxon>
    </lineage>
</organism>
<keyword evidence="3 6" id="KW-0285">Flavoprotein</keyword>
<feature type="domain" description="Acyl-CoA oxidase/dehydrogenase middle" evidence="8">
    <location>
        <begin position="125"/>
        <end position="226"/>
    </location>
</feature>
<evidence type="ECO:0000259" key="8">
    <source>
        <dbReference type="Pfam" id="PF02770"/>
    </source>
</evidence>
<evidence type="ECO:0000313" key="10">
    <source>
        <dbReference type="EMBL" id="UWM54514.1"/>
    </source>
</evidence>
<accession>A0A9E7UB62</accession>
<dbReference type="GO" id="GO:0003995">
    <property type="term" value="F:acyl-CoA dehydrogenase activity"/>
    <property type="evidence" value="ECO:0007669"/>
    <property type="project" value="InterPro"/>
</dbReference>
<dbReference type="Proteomes" id="UP001057580">
    <property type="component" value="Chromosome"/>
</dbReference>
<evidence type="ECO:0000256" key="6">
    <source>
        <dbReference type="RuleBase" id="RU362125"/>
    </source>
</evidence>
<evidence type="ECO:0000256" key="2">
    <source>
        <dbReference type="ARBA" id="ARBA00009347"/>
    </source>
</evidence>
<feature type="domain" description="Acyl-CoA dehydrogenase/oxidase N-terminal" evidence="9">
    <location>
        <begin position="14"/>
        <end position="121"/>
    </location>
</feature>
<dbReference type="FunFam" id="1.20.140.10:FF:000001">
    <property type="entry name" value="Acyl-CoA dehydrogenase"/>
    <property type="match status" value="1"/>
</dbReference>
<gene>
    <name evidence="10" type="ORF">N0B31_20630</name>
</gene>
<dbReference type="InterPro" id="IPR036250">
    <property type="entry name" value="AcylCo_DH-like_C"/>
</dbReference>
<dbReference type="Gene3D" id="2.40.110.10">
    <property type="entry name" value="Butyryl-CoA Dehydrogenase, subunit A, domain 2"/>
    <property type="match status" value="1"/>
</dbReference>
<dbReference type="InterPro" id="IPR006089">
    <property type="entry name" value="Acyl-CoA_DH_CS"/>
</dbReference>
<evidence type="ECO:0000259" key="9">
    <source>
        <dbReference type="Pfam" id="PF02771"/>
    </source>
</evidence>
<evidence type="ECO:0000256" key="1">
    <source>
        <dbReference type="ARBA" id="ARBA00001974"/>
    </source>
</evidence>
<comment type="cofactor">
    <cofactor evidence="1 6">
        <name>FAD</name>
        <dbReference type="ChEBI" id="CHEBI:57692"/>
    </cofactor>
</comment>
<dbReference type="Pfam" id="PF02771">
    <property type="entry name" value="Acyl-CoA_dh_N"/>
    <property type="match status" value="1"/>
</dbReference>
<evidence type="ECO:0000313" key="11">
    <source>
        <dbReference type="Proteomes" id="UP001057580"/>
    </source>
</evidence>
<dbReference type="Gene3D" id="1.20.140.10">
    <property type="entry name" value="Butyryl-CoA Dehydrogenase, subunit A, domain 3"/>
    <property type="match status" value="1"/>
</dbReference>
<proteinExistence type="inferred from homology"/>
<dbReference type="FunFam" id="2.40.110.10:FF:000002">
    <property type="entry name" value="Acyl-CoA dehydrogenase fadE12"/>
    <property type="match status" value="1"/>
</dbReference>
<dbReference type="InterPro" id="IPR046373">
    <property type="entry name" value="Acyl-CoA_Oxase/DH_mid-dom_sf"/>
</dbReference>
<dbReference type="SUPFAM" id="SSF56645">
    <property type="entry name" value="Acyl-CoA dehydrogenase NM domain-like"/>
    <property type="match status" value="1"/>
</dbReference>